<dbReference type="EMBL" id="JBHTJL010000003">
    <property type="protein sequence ID" value="MFD1062006.1"/>
    <property type="molecule type" value="Genomic_DNA"/>
</dbReference>
<dbReference type="InterPro" id="IPR035986">
    <property type="entry name" value="PKD_dom_sf"/>
</dbReference>
<dbReference type="InterPro" id="IPR011889">
    <property type="entry name" value="Liste_lipo_26"/>
</dbReference>
<evidence type="ECO:0000313" key="3">
    <source>
        <dbReference type="EMBL" id="MFD1062006.1"/>
    </source>
</evidence>
<dbReference type="CDD" id="cd00146">
    <property type="entry name" value="PKD"/>
    <property type="match status" value="1"/>
</dbReference>
<evidence type="ECO:0000259" key="2">
    <source>
        <dbReference type="PROSITE" id="PS50093"/>
    </source>
</evidence>
<feature type="domain" description="PKD" evidence="2">
    <location>
        <begin position="24"/>
        <end position="86"/>
    </location>
</feature>
<dbReference type="Proteomes" id="UP001597013">
    <property type="component" value="Unassembled WGS sequence"/>
</dbReference>
<evidence type="ECO:0000256" key="1">
    <source>
        <dbReference type="SAM" id="SignalP"/>
    </source>
</evidence>
<keyword evidence="1" id="KW-0732">Signal</keyword>
<feature type="domain" description="PKD" evidence="2">
    <location>
        <begin position="721"/>
        <end position="759"/>
    </location>
</feature>
<dbReference type="SUPFAM" id="SSF49265">
    <property type="entry name" value="Fibronectin type III"/>
    <property type="match status" value="1"/>
</dbReference>
<protein>
    <submittedName>
        <fullName evidence="3">BspA family leucine-rich repeat surface protein</fullName>
    </submittedName>
</protein>
<reference evidence="4" key="1">
    <citation type="journal article" date="2019" name="Int. J. Syst. Evol. Microbiol.">
        <title>The Global Catalogue of Microorganisms (GCM) 10K type strain sequencing project: providing services to taxonomists for standard genome sequencing and annotation.</title>
        <authorList>
            <consortium name="The Broad Institute Genomics Platform"/>
            <consortium name="The Broad Institute Genome Sequencing Center for Infectious Disease"/>
            <person name="Wu L."/>
            <person name="Ma J."/>
        </authorList>
    </citation>
    <scope>NUCLEOTIDE SEQUENCE [LARGE SCALE GENOMIC DNA]</scope>
    <source>
        <strain evidence="4">CCUG 62215</strain>
    </source>
</reference>
<accession>A0ABW3N700</accession>
<dbReference type="SUPFAM" id="SSF49299">
    <property type="entry name" value="PKD domain"/>
    <property type="match status" value="2"/>
</dbReference>
<organism evidence="3 4">
    <name type="scientific">Winogradskyella litorisediminis</name>
    <dbReference type="NCBI Taxonomy" id="1156618"/>
    <lineage>
        <taxon>Bacteria</taxon>
        <taxon>Pseudomonadati</taxon>
        <taxon>Bacteroidota</taxon>
        <taxon>Flavobacteriia</taxon>
        <taxon>Flavobacteriales</taxon>
        <taxon>Flavobacteriaceae</taxon>
        <taxon>Winogradskyella</taxon>
    </lineage>
</organism>
<dbReference type="InterPro" id="IPR026341">
    <property type="entry name" value="T9SS_type_B"/>
</dbReference>
<dbReference type="Pfam" id="PF13585">
    <property type="entry name" value="CHU_C"/>
    <property type="match status" value="1"/>
</dbReference>
<dbReference type="InterPro" id="IPR013783">
    <property type="entry name" value="Ig-like_fold"/>
</dbReference>
<keyword evidence="4" id="KW-1185">Reference proteome</keyword>
<dbReference type="Pfam" id="PF03382">
    <property type="entry name" value="DUF285"/>
    <property type="match status" value="6"/>
</dbReference>
<dbReference type="PROSITE" id="PS50093">
    <property type="entry name" value="PKD"/>
    <property type="match status" value="2"/>
</dbReference>
<dbReference type="InterPro" id="IPR000601">
    <property type="entry name" value="PKD_dom"/>
</dbReference>
<proteinExistence type="predicted"/>
<evidence type="ECO:0000313" key="4">
    <source>
        <dbReference type="Proteomes" id="UP001597013"/>
    </source>
</evidence>
<dbReference type="Gene3D" id="2.60.40.10">
    <property type="entry name" value="Immunoglobulins"/>
    <property type="match status" value="2"/>
</dbReference>
<dbReference type="InterPro" id="IPR036116">
    <property type="entry name" value="FN3_sf"/>
</dbReference>
<dbReference type="InterPro" id="IPR005046">
    <property type="entry name" value="DUF285"/>
</dbReference>
<dbReference type="RefSeq" id="WP_386127451.1">
    <property type="nucleotide sequence ID" value="NZ_JBHTJL010000003.1"/>
</dbReference>
<dbReference type="NCBIfam" id="TIGR02167">
    <property type="entry name" value="Liste_lipo_26"/>
    <property type="match status" value="8"/>
</dbReference>
<feature type="signal peptide" evidence="1">
    <location>
        <begin position="1"/>
        <end position="19"/>
    </location>
</feature>
<gene>
    <name evidence="3" type="ORF">ACFQ1Q_02010</name>
</gene>
<name>A0ABW3N700_9FLAO</name>
<comment type="caution">
    <text evidence="3">The sequence shown here is derived from an EMBL/GenBank/DDBJ whole genome shotgun (WGS) entry which is preliminary data.</text>
</comment>
<feature type="chain" id="PRO_5047147766" evidence="1">
    <location>
        <begin position="20"/>
        <end position="2375"/>
    </location>
</feature>
<dbReference type="NCBIfam" id="TIGR04131">
    <property type="entry name" value="Bac_Flav_CTERM"/>
    <property type="match status" value="1"/>
</dbReference>
<sequence length="2375" mass="263038">MLKKLLLLFFLFFSLNTNAQDFTAIWNTANTNNNSTADNQIEIPTNPAFTNYNYTVDWGDGNIDTNVTGNITHTYAAVGTYNVSISGVFPAIYFNDEGDRLKIEEILSWGNIQWLSMENAFYGCENLNFDAIAPPDLSQVTSLRNMFRDCSAFNGIVNNWNVSNITNISGTFAGASIFNRPVDNWNTSSITDMSETFAGTGLFNEPLDSWNTNLVTTMAGMFSGAGDFNQNIDNWNVNQVTNMSFMFSGARVFNMPLNSWNVANVNNMSGTFNNARLFNQPLDNWDVSNVTDMSDMFNDAREFNQSIGNWDVGSVTNMSEMFDDAAQFNQQIGTWNVTNVTDMTEMFRDAGLFNQPLNNWDVSNVITMSGMFREADNFNQPLDNWNVANVTDMSFMFMDAFIFNQSIDTWDVGNVTNMQQMFDDARAFNQSLSSWDVQLVENMSRMFTLTQTFNQPLNTWITNSLTDISGLFFNAIAFNQPLDNWNITNVSSLNNSFRGATAFNQNLGSWDISNINSMSAALDNCGMSLENYDNTLIGWSIQSVQNNVSLGANGLEYCDSLEERQNLIDTNGWSITGDSVNCSFVLCTNIISPIAGDTNVPANSNIVWEPAPNADGYNVTLEVERNGVRSFVNINGFPADNLDIGNVTTINFTNEFLPGDIVFITVVPYNAEGPAEGCQETQFTTVESWVNNPNSFKLTYDTSIQVINQTTPVNQLKIETSPGITYNYSIDWGDGQYDNNVSADIIHTYLVPGVYTVSIIGDFPAPRHEEFNSDAPKLLSIDQWGTYQWQSMQGAFAGCTNMEYLATDIPDLSNVTDMGRMFIVCRNFNGNINNWDVSNVTNMFATFGVTTIFDQPLNSWNTTNVTNMSLMFFRTDAFNQNINGWNVGNVVSMDRMFENANAFNQPLNGWNVSSVTNMDSMFQGAAQFNQPLNNWDVSNVTNMEDMFQFAINFDGIIGNWDVNAVTNMARMFRSASNFNQPINDWNVQNVLTMSQMFESANTFNQPLNTWLLNNVETTDRMFSNAISFNQPIGTWNVESVLNMSSMFRNATSFNQNINTWNVTNVINMASMFESATSYNQPLDSWDVNSVVNMSSMFENAAVFNQPINTWDVSAVSSTVSMFQNAIAFNQPLDNWDVSSVTLMNSMFQGASIFNNPLNTWTVASVTNMQSMFEEAFLFNQPLDNWDTGEVLNMSEMFKNASVFNQNIDTWNVSYVTTMQEMFSQATNYNQTMDSWNVASVTTMEGMFFQATAFNSPINSWNVRRVLTMEDMFFGATSFNQILNNWRVSGVETMRNMFRDATSYNQIMDAWTFGNVNMQSMFSNASAFNQNLGVWDIESVNNVSNMLDNSGLIRENYDATLIAWSNQNLTPGLNLGANTLLYCDALQQRQSIIDNFGWSINGDILDCPIPECTQLVLPLNNATNVPVNTNIAWEDVLFASGYTLEIEIQPSGVIINETLGDGTTYNFASDFTGGETVTVTIIPFNDEGSAVGPCTSESFTISNDIATIPDCTQLTIPTNGSSNIMVDTNLSWSPITNANGYILNVTTNPAGVIIVNNEDVGNITTYNIPTDLPEETLIDVTITPYNDEGNAVNCNTESFTTQTIPRPPSCTSMTNPLNDAIDVPIDTNITWDLVPEATGYLISIGETIGGIEIANNIDVGNFNFYDIPNDLDNSRRYYVTIIPYNAVGDATNCIEESFTTVAPTPTNPVCTNLTSPVNGATNIATNLNQITWDAATNATSYRITISGTANNDITDFETTDTFYNFTNPFVNGEVVNVFIVPFNTLEDAVGCTSESFTIIPTTPACTNLTSPVDGAVEVETTLNQITWNAVADATAYSVTVSGTANNNVTNFETTDTFFDFTNPFLNDEVVTVTIIPINVTVQAENCTSESFTIIPETPDCTSLSAPLNGDTDIATDLNQITWNPVTSATSYTITISGTANNNVTDFETTDTFFNFTNPFVNSETVTVTITPINGNIEAVGCTSESFTFIPTTPDCTNLTSPVDGAVDVETTLNQITWNPVADATAYSVTVSGTANNNVTNFETTNTFFDFANPFLNDEIVTVTIIPINVTVQAENCTSESFTIIPETPDCTSLSTPLNGDTDIATDLNQINWNPVSNATSYTITISGTANNNVTDFETTDTFFNFTNPFLVNEIVSVSITPKNGTIEAINCTTETFDIVKTPRCTILNNPENEELDVELDVQLTWNEISEADGYLLSIGTTSGGVDLLDNFDVGLVLFYDFEDNLDGDTTYYVTITAYNANGNAIGCEETVFTTLTPPKNDVKYGFSPDGDGINEFWNITGIEEHPQNKVMIYNRWGDLVFEIDNYNNTTNVFRGIANRKTKMGAGILPEGTYFFQFVINEPNNFETLKGYVVIKR</sequence>